<comment type="subcellular location">
    <subcellularLocation>
        <location evidence="1">Membrane</location>
        <topology evidence="1">Multi-pass membrane protein</topology>
    </subcellularLocation>
</comment>
<dbReference type="PROSITE" id="PS50253">
    <property type="entry name" value="COX3"/>
    <property type="match status" value="1"/>
</dbReference>
<gene>
    <name evidence="8" type="ORF">METZ01_LOCUS9448</name>
</gene>
<evidence type="ECO:0000256" key="1">
    <source>
        <dbReference type="ARBA" id="ARBA00004141"/>
    </source>
</evidence>
<evidence type="ECO:0000256" key="3">
    <source>
        <dbReference type="ARBA" id="ARBA00022692"/>
    </source>
</evidence>
<dbReference type="Gene3D" id="1.20.120.80">
    <property type="entry name" value="Cytochrome c oxidase, subunit III, four-helix bundle"/>
    <property type="match status" value="1"/>
</dbReference>
<dbReference type="EMBL" id="UINC01000511">
    <property type="protein sequence ID" value="SUZ56594.1"/>
    <property type="molecule type" value="Genomic_DNA"/>
</dbReference>
<dbReference type="GO" id="GO:0019646">
    <property type="term" value="P:aerobic electron transport chain"/>
    <property type="evidence" value="ECO:0007669"/>
    <property type="project" value="InterPro"/>
</dbReference>
<dbReference type="InterPro" id="IPR000298">
    <property type="entry name" value="Cyt_c_oxidase-like_su3"/>
</dbReference>
<evidence type="ECO:0000256" key="2">
    <source>
        <dbReference type="ARBA" id="ARBA00010581"/>
    </source>
</evidence>
<dbReference type="Pfam" id="PF00510">
    <property type="entry name" value="COX3"/>
    <property type="match status" value="1"/>
</dbReference>
<accession>A0A381NR48</accession>
<evidence type="ECO:0000256" key="4">
    <source>
        <dbReference type="ARBA" id="ARBA00022989"/>
    </source>
</evidence>
<feature type="domain" description="Heme-copper oxidase subunit III family profile" evidence="7">
    <location>
        <begin position="1"/>
        <end position="148"/>
    </location>
</feature>
<feature type="transmembrane region" description="Helical" evidence="6">
    <location>
        <begin position="13"/>
        <end position="32"/>
    </location>
</feature>
<sequence>MAYGDWRVLPEPAMLWVNTFILFLSSVFFQKAKNFSNHYDFRGARIYLILAGLLTLIFLFGQIVVWKTLVSYGYFLSSNPSFAFFYLLTGLHMVHLLGGLSVWSFSVYKTFNEDISVNELRSTISLSTMYWHFLLIVWIFLFGLLLAT</sequence>
<evidence type="ECO:0000259" key="7">
    <source>
        <dbReference type="PROSITE" id="PS50253"/>
    </source>
</evidence>
<keyword evidence="3 6" id="KW-0812">Transmembrane</keyword>
<dbReference type="SUPFAM" id="SSF81452">
    <property type="entry name" value="Cytochrome c oxidase subunit III-like"/>
    <property type="match status" value="1"/>
</dbReference>
<organism evidence="8">
    <name type="scientific">marine metagenome</name>
    <dbReference type="NCBI Taxonomy" id="408172"/>
    <lineage>
        <taxon>unclassified sequences</taxon>
        <taxon>metagenomes</taxon>
        <taxon>ecological metagenomes</taxon>
    </lineage>
</organism>
<comment type="similarity">
    <text evidence="2">Belongs to the cytochrome c oxidase subunit 3 family.</text>
</comment>
<feature type="transmembrane region" description="Helical" evidence="6">
    <location>
        <begin position="44"/>
        <end position="64"/>
    </location>
</feature>
<dbReference type="InterPro" id="IPR013833">
    <property type="entry name" value="Cyt_c_oxidase_su3_a-hlx"/>
</dbReference>
<feature type="transmembrane region" description="Helical" evidence="6">
    <location>
        <begin position="84"/>
        <end position="108"/>
    </location>
</feature>
<evidence type="ECO:0000256" key="6">
    <source>
        <dbReference type="SAM" id="Phobius"/>
    </source>
</evidence>
<feature type="transmembrane region" description="Helical" evidence="6">
    <location>
        <begin position="129"/>
        <end position="147"/>
    </location>
</feature>
<dbReference type="GO" id="GO:0016020">
    <property type="term" value="C:membrane"/>
    <property type="evidence" value="ECO:0007669"/>
    <property type="project" value="UniProtKB-SubCell"/>
</dbReference>
<keyword evidence="5 6" id="KW-0472">Membrane</keyword>
<dbReference type="AlphaFoldDB" id="A0A381NR48"/>
<dbReference type="PANTHER" id="PTHR11403:SF10">
    <property type="entry name" value="CYTOCHROME C OXIDASE"/>
    <property type="match status" value="1"/>
</dbReference>
<protein>
    <recommendedName>
        <fullName evidence="7">Heme-copper oxidase subunit III family profile domain-containing protein</fullName>
    </recommendedName>
</protein>
<dbReference type="PANTHER" id="PTHR11403">
    <property type="entry name" value="CYTOCHROME C OXIDASE SUBUNIT III"/>
    <property type="match status" value="1"/>
</dbReference>
<dbReference type="InterPro" id="IPR035973">
    <property type="entry name" value="Cyt_c_oxidase_su3-like_sf"/>
</dbReference>
<dbReference type="GO" id="GO:0004129">
    <property type="term" value="F:cytochrome-c oxidase activity"/>
    <property type="evidence" value="ECO:0007669"/>
    <property type="project" value="InterPro"/>
</dbReference>
<name>A0A381NR48_9ZZZZ</name>
<keyword evidence="4 6" id="KW-1133">Transmembrane helix</keyword>
<reference evidence="8" key="1">
    <citation type="submission" date="2018-05" db="EMBL/GenBank/DDBJ databases">
        <authorList>
            <person name="Lanie J.A."/>
            <person name="Ng W.-L."/>
            <person name="Kazmierczak K.M."/>
            <person name="Andrzejewski T.M."/>
            <person name="Davidsen T.M."/>
            <person name="Wayne K.J."/>
            <person name="Tettelin H."/>
            <person name="Glass J.I."/>
            <person name="Rusch D."/>
            <person name="Podicherti R."/>
            <person name="Tsui H.-C.T."/>
            <person name="Winkler M.E."/>
        </authorList>
    </citation>
    <scope>NUCLEOTIDE SEQUENCE</scope>
</reference>
<evidence type="ECO:0000256" key="5">
    <source>
        <dbReference type="ARBA" id="ARBA00023136"/>
    </source>
</evidence>
<evidence type="ECO:0000313" key="8">
    <source>
        <dbReference type="EMBL" id="SUZ56594.1"/>
    </source>
</evidence>
<proteinExistence type="inferred from homology"/>
<dbReference type="InterPro" id="IPR024791">
    <property type="entry name" value="Cyt_c/ubiquinol_Oxase_su3"/>
</dbReference>